<dbReference type="InterPro" id="IPR013320">
    <property type="entry name" value="ConA-like_dom_sf"/>
</dbReference>
<evidence type="ECO:0000256" key="1">
    <source>
        <dbReference type="ARBA" id="ARBA00000427"/>
    </source>
</evidence>
<dbReference type="Proteomes" id="UP000422221">
    <property type="component" value="Unassembled WGS sequence"/>
</dbReference>
<dbReference type="Pfam" id="PF20009">
    <property type="entry name" value="GEVED"/>
    <property type="match status" value="1"/>
</dbReference>
<dbReference type="PANTHER" id="PTHR10628">
    <property type="entry name" value="SIALIDASE"/>
    <property type="match status" value="1"/>
</dbReference>
<evidence type="ECO:0000256" key="2">
    <source>
        <dbReference type="ARBA" id="ARBA00009348"/>
    </source>
</evidence>
<dbReference type="Gene3D" id="2.60.40.1290">
    <property type="match status" value="2"/>
</dbReference>
<dbReference type="InterPro" id="IPR045474">
    <property type="entry name" value="GEVED"/>
</dbReference>
<dbReference type="SUPFAM" id="SSF49899">
    <property type="entry name" value="Concanavalin A-like lectins/glucanases"/>
    <property type="match status" value="1"/>
</dbReference>
<organism evidence="7 8">
    <name type="scientific">Bacteroides salyersiae</name>
    <dbReference type="NCBI Taxonomy" id="291644"/>
    <lineage>
        <taxon>Bacteria</taxon>
        <taxon>Pseudomonadati</taxon>
        <taxon>Bacteroidota</taxon>
        <taxon>Bacteroidia</taxon>
        <taxon>Bacteroidales</taxon>
        <taxon>Bacteroidaceae</taxon>
        <taxon>Bacteroides</taxon>
    </lineage>
</organism>
<dbReference type="Pfam" id="PF14873">
    <property type="entry name" value="BNR_assoc_N"/>
    <property type="match status" value="1"/>
</dbReference>
<feature type="domain" description="LamG-like jellyroll fold" evidence="6">
    <location>
        <begin position="50"/>
        <end position="198"/>
    </location>
</feature>
<dbReference type="SMART" id="SM00560">
    <property type="entry name" value="LamGL"/>
    <property type="match status" value="1"/>
</dbReference>
<evidence type="ECO:0000256" key="4">
    <source>
        <dbReference type="ARBA" id="ARBA00022729"/>
    </source>
</evidence>
<reference evidence="7 8" key="1">
    <citation type="journal article" date="2019" name="Nat. Med.">
        <title>A library of human gut bacterial isolates paired with longitudinal multiomics data enables mechanistic microbiome research.</title>
        <authorList>
            <person name="Poyet M."/>
            <person name="Groussin M."/>
            <person name="Gibbons S.M."/>
            <person name="Avila-Pacheco J."/>
            <person name="Jiang X."/>
            <person name="Kearney S.M."/>
            <person name="Perrotta A.R."/>
            <person name="Berdy B."/>
            <person name="Zhao S."/>
            <person name="Lieberman T.D."/>
            <person name="Swanson P.K."/>
            <person name="Smith M."/>
            <person name="Roesemann S."/>
            <person name="Alexander J.E."/>
            <person name="Rich S.A."/>
            <person name="Livny J."/>
            <person name="Vlamakis H."/>
            <person name="Clish C."/>
            <person name="Bullock K."/>
            <person name="Deik A."/>
            <person name="Scott J."/>
            <person name="Pierce K.A."/>
            <person name="Xavier R.J."/>
            <person name="Alm E.J."/>
        </authorList>
    </citation>
    <scope>NUCLEOTIDE SEQUENCE [LARGE SCALE GENOMIC DNA]</scope>
    <source>
        <strain evidence="7 8">BIOML-A10</strain>
    </source>
</reference>
<dbReference type="RefSeq" id="WP_130059573.1">
    <property type="nucleotide sequence ID" value="NZ_JADNPJ010000017.1"/>
</dbReference>
<dbReference type="GO" id="GO:0009313">
    <property type="term" value="P:oligosaccharide catabolic process"/>
    <property type="evidence" value="ECO:0007669"/>
    <property type="project" value="TreeGrafter"/>
</dbReference>
<protein>
    <recommendedName>
        <fullName evidence="3">exo-alpha-sialidase</fullName>
        <ecNumber evidence="3">3.2.1.18</ecNumber>
    </recommendedName>
</protein>
<dbReference type="Gene3D" id="2.120.10.10">
    <property type="match status" value="1"/>
</dbReference>
<dbReference type="Gene3D" id="2.60.120.200">
    <property type="match status" value="1"/>
</dbReference>
<dbReference type="CDD" id="cd15482">
    <property type="entry name" value="Sialidase_non-viral"/>
    <property type="match status" value="1"/>
</dbReference>
<evidence type="ECO:0000256" key="3">
    <source>
        <dbReference type="ARBA" id="ARBA00012733"/>
    </source>
</evidence>
<dbReference type="GO" id="GO:0005737">
    <property type="term" value="C:cytoplasm"/>
    <property type="evidence" value="ECO:0007669"/>
    <property type="project" value="TreeGrafter"/>
</dbReference>
<evidence type="ECO:0000313" key="7">
    <source>
        <dbReference type="EMBL" id="KAA3760715.1"/>
    </source>
</evidence>
<comment type="caution">
    <text evidence="7">The sequence shown here is derived from an EMBL/GenBank/DDBJ whole genome shotgun (WGS) entry which is preliminary data.</text>
</comment>
<comment type="similarity">
    <text evidence="2">Belongs to the glycosyl hydrolase 33 family.</text>
</comment>
<dbReference type="Pfam" id="PF13290">
    <property type="entry name" value="CHB_HEX_C_1"/>
    <property type="match status" value="1"/>
</dbReference>
<dbReference type="InterPro" id="IPR026856">
    <property type="entry name" value="Sialidase_fam"/>
</dbReference>
<dbReference type="InterPro" id="IPR059177">
    <property type="entry name" value="GH29D-like_dom"/>
</dbReference>
<dbReference type="InterPro" id="IPR036278">
    <property type="entry name" value="Sialidase_sf"/>
</dbReference>
<dbReference type="InterPro" id="IPR029456">
    <property type="entry name" value="Sialidase_N"/>
</dbReference>
<dbReference type="GO" id="GO:0004308">
    <property type="term" value="F:exo-alpha-sialidase activity"/>
    <property type="evidence" value="ECO:0007669"/>
    <property type="project" value="UniProtKB-EC"/>
</dbReference>
<evidence type="ECO:0000256" key="5">
    <source>
        <dbReference type="ARBA" id="ARBA00023157"/>
    </source>
</evidence>
<evidence type="ECO:0000313" key="8">
    <source>
        <dbReference type="Proteomes" id="UP000422221"/>
    </source>
</evidence>
<dbReference type="GO" id="GO:0006689">
    <property type="term" value="P:ganglioside catabolic process"/>
    <property type="evidence" value="ECO:0007669"/>
    <property type="project" value="TreeGrafter"/>
</dbReference>
<proteinExistence type="inferred from homology"/>
<dbReference type="InterPro" id="IPR006558">
    <property type="entry name" value="LamG-like"/>
</dbReference>
<comment type="catalytic activity">
    <reaction evidence="1">
        <text>Hydrolysis of alpha-(2-&gt;3)-, alpha-(2-&gt;6)-, alpha-(2-&gt;8)- glycosidic linkages of terminal sialic acid residues in oligosaccharides, glycoproteins, glycolipids, colominic acid and synthetic substrates.</text>
        <dbReference type="EC" id="3.2.1.18"/>
    </reaction>
</comment>
<sequence>MKHYISLISILVLMSILPLWGQSGQSLVLNGTDQLMKIASHDDFNVSAEESFTVACWVKVNRWLDGQRFVAKRSMTGTPKSGYELWGGQSSSKFYANNAPNTAGNHDNSMSVWSTESGSLDTWAHVAFVVDRVNGKMYLYHNGKQVGNSGIKDIGPWYVENDYDVTVGTGRASAMEYAYYLKGEIDNLRFWKRALSLEEINADKVDEMPASEGLVAAYDFENIDGLTVPDVSGNGHNGVLVNYPVDGPCKVASASVVQDSNFTGRGNEDEVVLKAVLDMEGTDPVQCNKLTLNMDGTTNVQDVKSIKVYSTGNINSFDARYAAVTATLLGSCKPASGEINCELTGELTSGTNYLWITYDIADNATEGNKVDANIVSITTADETYTFTEGSVEGERTILLKRKLLFAPGDAGSKNYRIPAIITAADGSLVVATDKRKNNQGDLPEDIDVVIRRSEDGGITWSEPQTIAEGTGARRGFGDAGLVHTTEENGLLCIFVGGEGIFNNSSPSNPTRTYVCKSTDNGKTWSAPRDITEQLYGTACTVTERQGWYASFCASGNGLLTKNGRIMFVAAVRENSASTLSNFVYYSDDNGETWNVSKRAKLGGDESKVVELSDGTILMSIRRQSKGPRYYTKSTDGGITWGEVSEWTEMLEPNCNGDIIRYTSVNDGYEKNRLLHSIPNDAANRRNVSVFVSYDEGQTWPVKKSICPTGSAYSSLTILPDGTIGAYVEENYDTDNMSLYFNNFSLDWLTDGADIYYAAGETEVVKSPTFSAPEGEYENSVAIELTTATDGASIYYTLDGNTPNERSILYEGLITIEETTTVKAIAVKDGLANSEIATATYTITHPGEYCIWDEDAYPRTNTDRVVQSLSVSGASQGGIAQDFTTVVAGIGAKTQSKINFDNTADVLNATIGNELFLTVADFNLYWTHYYVYVDYNQNGVFESNEVVSYTHYSEDDGTYHDSKGDVVDAGKVQRDLPSFIIPDNAKLGETRIRFKADWNSLDPCGDASLASNRGTICDFTINIHEAVMGVVSFEQTEGATLQIMNGEEEVTNGTRLPLGTVLSVNAEVTSDDYIIRAILVNGEELESNTFVLAEDATVSLDIIKGKLVNYQVEGNGILSVSDNSSNEIASGAIVYKGSVVVIKVTPDENYHVESVLINGDDKTEECVSDVGYSLVVNEHLDIIAKFAIDSYSLNYSCNEEFGKMIVQKSNGDDVISGDLIPYNEKVTFTLQPAVRCYVASVMIDGEEKMDEILTNKSFSLNITKETTVQVVYEAEKYSLTLANDTPKKGKLMVKRLSDDIELEDQSEIIYDEELLIAWLPEEGCELAELWIKEGEDDEYDLIEAGLLEELGDSKEFSYQVFANVALRAVFSGTVSITNTEIANTTVYTKDGKLIVKDGKVGCEVFVYDVLGQVVKSFIIENALETVQLGTTSSLYLVKIVDGADCIVKKVGNM</sequence>
<name>A0A7J4XFC1_9BACE</name>
<dbReference type="GO" id="GO:0016020">
    <property type="term" value="C:membrane"/>
    <property type="evidence" value="ECO:0007669"/>
    <property type="project" value="TreeGrafter"/>
</dbReference>
<dbReference type="InterPro" id="IPR011040">
    <property type="entry name" value="Sialidase"/>
</dbReference>
<dbReference type="Pfam" id="PF13088">
    <property type="entry name" value="BNR_2"/>
    <property type="match status" value="1"/>
</dbReference>
<keyword evidence="4" id="KW-0732">Signal</keyword>
<keyword evidence="5" id="KW-1015">Disulfide bond</keyword>
<accession>A0A7J4XFC1</accession>
<dbReference type="PANTHER" id="PTHR10628:SF30">
    <property type="entry name" value="EXO-ALPHA-SIALIDASE"/>
    <property type="match status" value="1"/>
</dbReference>
<dbReference type="SUPFAM" id="SSF50939">
    <property type="entry name" value="Sialidases"/>
    <property type="match status" value="1"/>
</dbReference>
<dbReference type="EMBL" id="VWMK01000019">
    <property type="protein sequence ID" value="KAA3760715.1"/>
    <property type="molecule type" value="Genomic_DNA"/>
</dbReference>
<dbReference type="EC" id="3.2.1.18" evidence="3"/>
<gene>
    <name evidence="7" type="ORF">F3F73_17765</name>
</gene>
<evidence type="ECO:0000259" key="6">
    <source>
        <dbReference type="SMART" id="SM00560"/>
    </source>
</evidence>
<dbReference type="Pfam" id="PF13385">
    <property type="entry name" value="Laminin_G_3"/>
    <property type="match status" value="1"/>
</dbReference>